<evidence type="ECO:0000259" key="9">
    <source>
        <dbReference type="PROSITE" id="PS52004"/>
    </source>
</evidence>
<feature type="region of interest" description="N-terminal hotdog fold" evidence="7">
    <location>
        <begin position="938"/>
        <end position="1071"/>
    </location>
</feature>
<dbReference type="Pfam" id="PF08242">
    <property type="entry name" value="Methyltransf_12"/>
    <property type="match status" value="1"/>
</dbReference>
<dbReference type="InterPro" id="IPR014043">
    <property type="entry name" value="Acyl_transferase_dom"/>
</dbReference>
<dbReference type="CDD" id="cd00833">
    <property type="entry name" value="PKS"/>
    <property type="match status" value="1"/>
</dbReference>
<dbReference type="SMART" id="SM00825">
    <property type="entry name" value="PKS_KS"/>
    <property type="match status" value="1"/>
</dbReference>
<dbReference type="Pfam" id="PF00107">
    <property type="entry name" value="ADH_zinc_N"/>
    <property type="match status" value="1"/>
</dbReference>
<dbReference type="Pfam" id="PF02801">
    <property type="entry name" value="Ketoacyl-synt_C"/>
    <property type="match status" value="1"/>
</dbReference>
<dbReference type="InterPro" id="IPR020841">
    <property type="entry name" value="PKS_Beta-ketoAc_synthase_dom"/>
</dbReference>
<dbReference type="GO" id="GO:0004315">
    <property type="term" value="F:3-oxoacyl-[acyl-carrier-protein] synthase activity"/>
    <property type="evidence" value="ECO:0007669"/>
    <property type="project" value="InterPro"/>
</dbReference>
<dbReference type="InterPro" id="IPR013149">
    <property type="entry name" value="ADH-like_C"/>
</dbReference>
<reference evidence="11" key="1">
    <citation type="submission" date="2023-01" db="EMBL/GenBank/DDBJ databases">
        <authorList>
            <person name="Van Ghelder C."/>
            <person name="Rancurel C."/>
        </authorList>
    </citation>
    <scope>NUCLEOTIDE SEQUENCE</scope>
    <source>
        <strain evidence="11">CNCM I-4278</strain>
    </source>
</reference>
<dbReference type="PROSITE" id="PS52004">
    <property type="entry name" value="KS3_2"/>
    <property type="match status" value="1"/>
</dbReference>
<dbReference type="InterPro" id="IPR013217">
    <property type="entry name" value="Methyltransf_12"/>
</dbReference>
<dbReference type="InterPro" id="IPR016036">
    <property type="entry name" value="Malonyl_transacylase_ACP-bd"/>
</dbReference>
<evidence type="ECO:0000313" key="11">
    <source>
        <dbReference type="EMBL" id="CAI6335565.1"/>
    </source>
</evidence>
<dbReference type="InterPro" id="IPR013968">
    <property type="entry name" value="PKS_KR"/>
</dbReference>
<keyword evidence="5" id="KW-0511">Multifunctional enzyme</keyword>
<dbReference type="InterPro" id="IPR029063">
    <property type="entry name" value="SAM-dependent_MTases_sf"/>
</dbReference>
<dbReference type="Pfam" id="PF08240">
    <property type="entry name" value="ADH_N"/>
    <property type="match status" value="1"/>
</dbReference>
<proteinExistence type="predicted"/>
<dbReference type="SMART" id="SM00823">
    <property type="entry name" value="PKS_PP"/>
    <property type="match status" value="1"/>
</dbReference>
<dbReference type="InterPro" id="IPR016035">
    <property type="entry name" value="Acyl_Trfase/lysoPLipase"/>
</dbReference>
<dbReference type="InterPro" id="IPR020806">
    <property type="entry name" value="PKS_PP-bd"/>
</dbReference>
<dbReference type="GO" id="GO:0004312">
    <property type="term" value="F:fatty acid synthase activity"/>
    <property type="evidence" value="ECO:0007669"/>
    <property type="project" value="TreeGrafter"/>
</dbReference>
<dbReference type="OrthoDB" id="329835at2759"/>
<dbReference type="SUPFAM" id="SSF50129">
    <property type="entry name" value="GroES-like"/>
    <property type="match status" value="1"/>
</dbReference>
<dbReference type="InterPro" id="IPR001227">
    <property type="entry name" value="Ac_transferase_dom_sf"/>
</dbReference>
<sequence>MNPIKNTSFTPTPVAICGISLRLPGGVTSPDEFWKLLLSKKDVGCKVPQNRYNVDGFYSSSGRPGHVRSNRGYFLEESTDIGVFDNSFFSMSSQAVAKLDPQARLLLQLTHECLESAGEAAPHGQNIGCYIGSFGKDWQDRFAHGTEPSGAHNVLGYGEFVLSNRISYEFDLRGPSLTIGTGCSSSLVALNQAIEALKVGACDGALIGGANLITGPGLTLDLDEAGVLSPTGSCRAFDADANGYVRGEAVNMIYVKHLDAALRDANPIRAVIRGSAINSDGKTDSFTTPNPKAQAKLIRQSYSHAGITAIEELQKTAFVECHGTGTVTGDPIEVSAVAEVFRSQNNGERLYIGSVKPSVGHSESASGLTSLIKAVLALENKTIPPNINFSKPNPSIPFSQFNLCVPVDALAWPKDRVERVSVNSFGLGGANAHVVLESYECFLNNMSQEELRRYIPNRRSVESVEPCSRCHLFVFSASHPKSLQRMIARHQEFASLKPEMIKDVAYTLGCRRRRFAHRAFSIINKQGEVLYTSPLLRVPGDSRKVAMVFTGQGSQYARMGIELYYINTVFASSMQRSENVLGALQDKPSWTIMGELSKCATDSQMKEAIISQTLGTAVQIALVDLLFSMDIQPTLVIGHSSGEIAAMYAAGRLTAEEAIINSYFRGATASAMAKPGAMAVVSIAWADVQPLLTSGVVVASENSPTSVTISGDADQIDLVLDAVRDAYPHAISKPLNINFAYHSPHMSKVAAEYKKKLNSIMDVDLKMNEDKKLPQRCQIFSSVTGRQLYREDPVDSKYWARNLESPVLFKKAIEEAIHSYRRQCFTTGRNATELFFLEVGPHSSLQAPLQQILNGLSYPSPYVSCLDRKQPSDEKLLSAVGSLYNGNVFVDFSRLTNSCGDSRVIPDLPTYPWHQNSQSTLYESTVYRDWRMRRYTKHELLGNRVLEITNNEAVWRNILSLEQIAWLGDHISRGNIVFPGTGYLSMAGEAVRQLCSEDGTKSFTGYSVRNVTIRTPLVISDSETEILTSLRRAQLTSQLESSWYEFVISSRKGTSWVRHCHGDVQCIAQLPTKSVLTESPSLTRNVDAKAWYRGYRRVGCFHGPSFQGLSQITCCPTGKWKSTSLAFQTCTSDEMFYSIHPTRIDCMLQLFIIARLRGLARHAESLAVPIFFGNVDVFTTSTEPIKMAVSAGCSLSGVISGDGTGVSENGNVALVMKGIRLGSLAREKTACQASLSLHGGARTVWRPHFDFVDAVDLIKSNPKQKDAMQKLEILQRVFVKEALQLVEGVHTDIPHLKRYCLWLAEQAKLYPYSAANLSKEIPSVSHTPYEPFGRALERVLDSITALFTGKIEPLEVLLPDNLLTEIYNCNTSDRSTLIELLGHMKPNMNILEIGAGTGGTTSIFLRHLKSPIGNNERLFRHYTFTDISGGFFPAARNRFQDHVENIEFRTLDISLDPSIQGFESGAYDLVIATNVLHATPDLHQTLINVRSLLKSDGYLYMEELCCENKAINSIMGILPGWWQDERIGGRFEEPYIKPSDWDRELKAANFQGGIRKLSLDAEQPYQLCAIIVSGPPYRTYDSDESSMLAKTPVTVFVDSIAEGHGYSMVDEEFSTQIVRGLRSNIEVRGRTTSLQTFPNDEKADLSETIDRSCHIVAFMDLQRAYFPDITSSSFENFKCLLEFAGIHGISILWVTRACQFRSIDPQWAQTIGAARTLRGELGVDMAVCEISEDDIKQSETGALVASIFERFQSERDLFANGKNSLSPEFEYIITQGEIHIGRLLPVDVDSELETLRKIGRANPDHYMRQQLHVGDYGKLDTIEWSSQAPNVQSLNSYQVDVKMVAVGVSFRDVMVALGIIDTEALSMGAEGTGIVRAIGSSVFHVAEGDRVFVLARQCFSTNTRVHADLCVKVPEDLDLKEAATMPCAFATTIHCLENVGNLRSGQTILIHSACGGVGLAAIQISRMIGATIFATVSSEEKVDHLVKNYGISRQHISHSRDTSFVTDIMRMTNGRGVDLVLNSLSGELLHASWRCTAEFGSMIEIGKRDFIDHGKLDLDIFELNRSYHGVDLGHLLERRPEYVRELLERMVSYLQEKKIGSISPVAFFQSTQVAQCFQEMRKGKHIGKMVVDMKDSGGGENAMAEDCALEKPSNLLFDSGSSYVLAGGLGGLGIEIARWMADNGAGRLIFLSRSADLGSERHTQFLKELESQGCSAEVVAGSVSTIADVERAVHIAESNGKMPLRGMMNLSMVLRDQGFPKMSHADWTEVAEPKIRGTWNLHHASLDKSLDFFIMFSSTSGILGLRGQANYAGASTFLDAFVQYRHSMKLPAASVDIGVMLDHGAVADDKQNLQYLLAGGGYGIYTAELIDAVEYLIRTPLPSTHVQENLATLSAWSEPSQLAIGIRSTIPLDSPDNRQVWKKDRRMAIYYNMLASSSQSSAASTMTSRSLPSPSLANFLIEYSAKPDSFPEKDAAACFAKIIACRVSDLLLHPTSEDKITETVLNQSLVDFGLDSLVAIEMRSWFQSSFGFDINVLEMLATGSLHSLGGLAATRFAAKNRASFKKA</sequence>
<dbReference type="Gene3D" id="3.40.50.720">
    <property type="entry name" value="NAD(P)-binding Rossmann-like Domain"/>
    <property type="match status" value="1"/>
</dbReference>
<dbReference type="InterPro" id="IPR049552">
    <property type="entry name" value="PKS_DH_N"/>
</dbReference>
<dbReference type="InterPro" id="IPR009081">
    <property type="entry name" value="PP-bd_ACP"/>
</dbReference>
<dbReference type="PANTHER" id="PTHR43775">
    <property type="entry name" value="FATTY ACID SYNTHASE"/>
    <property type="match status" value="1"/>
</dbReference>
<feature type="active site" description="Proton donor; for dehydratase activity" evidence="7">
    <location>
        <position position="1145"/>
    </location>
</feature>
<dbReference type="InterPro" id="IPR014030">
    <property type="entry name" value="Ketoacyl_synth_N"/>
</dbReference>
<dbReference type="GO" id="GO:0031177">
    <property type="term" value="F:phosphopantetheine binding"/>
    <property type="evidence" value="ECO:0007669"/>
    <property type="project" value="InterPro"/>
</dbReference>
<dbReference type="SUPFAM" id="SSF53901">
    <property type="entry name" value="Thiolase-like"/>
    <property type="match status" value="1"/>
</dbReference>
<dbReference type="Gene3D" id="3.90.180.10">
    <property type="entry name" value="Medium-chain alcohol dehydrogenases, catalytic domain"/>
    <property type="match status" value="1"/>
</dbReference>
<dbReference type="GO" id="GO:0006633">
    <property type="term" value="P:fatty acid biosynthetic process"/>
    <property type="evidence" value="ECO:0007669"/>
    <property type="project" value="InterPro"/>
</dbReference>
<keyword evidence="1" id="KW-0596">Phosphopantetheine</keyword>
<accession>A0A9W4UGL4</accession>
<keyword evidence="4" id="KW-0521">NADP</keyword>
<dbReference type="GO" id="GO:0044550">
    <property type="term" value="P:secondary metabolite biosynthetic process"/>
    <property type="evidence" value="ECO:0007669"/>
    <property type="project" value="UniProtKB-ARBA"/>
</dbReference>
<dbReference type="InterPro" id="IPR049900">
    <property type="entry name" value="PKS_mFAS_DH"/>
</dbReference>
<dbReference type="Pfam" id="PF00698">
    <property type="entry name" value="Acyl_transf_1"/>
    <property type="match status" value="1"/>
</dbReference>
<protein>
    <recommendedName>
        <fullName evidence="13">Carrier domain-containing protein</fullName>
    </recommendedName>
</protein>
<evidence type="ECO:0000256" key="2">
    <source>
        <dbReference type="ARBA" id="ARBA00022553"/>
    </source>
</evidence>
<dbReference type="Pfam" id="PF00550">
    <property type="entry name" value="PP-binding"/>
    <property type="match status" value="1"/>
</dbReference>
<dbReference type="Proteomes" id="UP001152607">
    <property type="component" value="Unassembled WGS sequence"/>
</dbReference>
<keyword evidence="2" id="KW-0597">Phosphoprotein</keyword>
<dbReference type="EMBL" id="CAOQHR010000006">
    <property type="protein sequence ID" value="CAI6335565.1"/>
    <property type="molecule type" value="Genomic_DNA"/>
</dbReference>
<evidence type="ECO:0000256" key="7">
    <source>
        <dbReference type="PROSITE-ProRule" id="PRU01363"/>
    </source>
</evidence>
<feature type="domain" description="Carrier" evidence="8">
    <location>
        <begin position="2481"/>
        <end position="2559"/>
    </location>
</feature>
<dbReference type="PANTHER" id="PTHR43775:SF28">
    <property type="entry name" value="SYNTHASE, PUTATIVE-RELATED"/>
    <property type="match status" value="1"/>
</dbReference>
<dbReference type="PROSITE" id="PS00606">
    <property type="entry name" value="KS3_1"/>
    <property type="match status" value="1"/>
</dbReference>
<dbReference type="InterPro" id="IPR036736">
    <property type="entry name" value="ACP-like_sf"/>
</dbReference>
<dbReference type="GO" id="GO:1901336">
    <property type="term" value="P:lactone biosynthetic process"/>
    <property type="evidence" value="ECO:0007669"/>
    <property type="project" value="UniProtKB-ARBA"/>
</dbReference>
<dbReference type="Pfam" id="PF14765">
    <property type="entry name" value="PS-DH"/>
    <property type="match status" value="1"/>
</dbReference>
<feature type="domain" description="PKS/mFAS DH" evidence="10">
    <location>
        <begin position="938"/>
        <end position="1230"/>
    </location>
</feature>
<dbReference type="Gene3D" id="3.40.50.150">
    <property type="entry name" value="Vaccinia Virus protein VP39"/>
    <property type="match status" value="1"/>
</dbReference>
<dbReference type="Pfam" id="PF21089">
    <property type="entry name" value="PKS_DH_N"/>
    <property type="match status" value="1"/>
</dbReference>
<comment type="caution">
    <text evidence="11">The sequence shown here is derived from an EMBL/GenBank/DDBJ whole genome shotgun (WGS) entry which is preliminary data.</text>
</comment>
<name>A0A9W4UGL4_9PLEO</name>
<dbReference type="SUPFAM" id="SSF47336">
    <property type="entry name" value="ACP-like"/>
    <property type="match status" value="1"/>
</dbReference>
<dbReference type="InterPro" id="IPR016039">
    <property type="entry name" value="Thiolase-like"/>
</dbReference>
<dbReference type="InterPro" id="IPR020843">
    <property type="entry name" value="ER"/>
</dbReference>
<dbReference type="PROSITE" id="PS50075">
    <property type="entry name" value="CARRIER"/>
    <property type="match status" value="1"/>
</dbReference>
<dbReference type="Gene3D" id="3.40.366.10">
    <property type="entry name" value="Malonyl-Coenzyme A Acyl Carrier Protein, domain 2"/>
    <property type="match status" value="1"/>
</dbReference>
<dbReference type="InterPro" id="IPR050091">
    <property type="entry name" value="PKS_NRPS_Biosynth_Enz"/>
</dbReference>
<dbReference type="Pfam" id="PF16197">
    <property type="entry name" value="KAsynt_C_assoc"/>
    <property type="match status" value="1"/>
</dbReference>
<evidence type="ECO:0008006" key="13">
    <source>
        <dbReference type="Google" id="ProtNLM"/>
    </source>
</evidence>
<dbReference type="PROSITE" id="PS00012">
    <property type="entry name" value="PHOSPHOPANTETHEINE"/>
    <property type="match status" value="1"/>
</dbReference>
<evidence type="ECO:0000256" key="5">
    <source>
        <dbReference type="ARBA" id="ARBA00023268"/>
    </source>
</evidence>
<feature type="region of interest" description="C-terminal hotdog fold" evidence="7">
    <location>
        <begin position="1083"/>
        <end position="1230"/>
    </location>
</feature>
<dbReference type="SUPFAM" id="SSF51735">
    <property type="entry name" value="NAD(P)-binding Rossmann-fold domains"/>
    <property type="match status" value="2"/>
</dbReference>
<evidence type="ECO:0000256" key="6">
    <source>
        <dbReference type="ARBA" id="ARBA00023315"/>
    </source>
</evidence>
<dbReference type="Pfam" id="PF00109">
    <property type="entry name" value="ketoacyl-synt"/>
    <property type="match status" value="1"/>
</dbReference>
<evidence type="ECO:0000256" key="4">
    <source>
        <dbReference type="ARBA" id="ARBA00022857"/>
    </source>
</evidence>
<evidence type="ECO:0000313" key="12">
    <source>
        <dbReference type="Proteomes" id="UP001152607"/>
    </source>
</evidence>
<evidence type="ECO:0000259" key="8">
    <source>
        <dbReference type="PROSITE" id="PS50075"/>
    </source>
</evidence>
<dbReference type="InterPro" id="IPR011032">
    <property type="entry name" value="GroES-like_sf"/>
</dbReference>
<dbReference type="SMART" id="SM00822">
    <property type="entry name" value="PKS_KR"/>
    <property type="match status" value="1"/>
</dbReference>
<dbReference type="InterPro" id="IPR020807">
    <property type="entry name" value="PKS_DH"/>
</dbReference>
<dbReference type="GO" id="GO:0016491">
    <property type="term" value="F:oxidoreductase activity"/>
    <property type="evidence" value="ECO:0007669"/>
    <property type="project" value="InterPro"/>
</dbReference>
<evidence type="ECO:0000259" key="10">
    <source>
        <dbReference type="PROSITE" id="PS52019"/>
    </source>
</evidence>
<dbReference type="Gene3D" id="3.10.129.110">
    <property type="entry name" value="Polyketide synthase dehydratase"/>
    <property type="match status" value="1"/>
</dbReference>
<keyword evidence="6" id="KW-0012">Acyltransferase</keyword>
<evidence type="ECO:0000256" key="1">
    <source>
        <dbReference type="ARBA" id="ARBA00022450"/>
    </source>
</evidence>
<dbReference type="InterPro" id="IPR057326">
    <property type="entry name" value="KR_dom"/>
</dbReference>
<gene>
    <name evidence="11" type="ORF">PDIGIT_LOCUS8649</name>
</gene>
<dbReference type="Pfam" id="PF08659">
    <property type="entry name" value="KR"/>
    <property type="match status" value="1"/>
</dbReference>
<dbReference type="CDD" id="cd05195">
    <property type="entry name" value="enoyl_red"/>
    <property type="match status" value="1"/>
</dbReference>
<dbReference type="InterPro" id="IPR036291">
    <property type="entry name" value="NAD(P)-bd_dom_sf"/>
</dbReference>
<dbReference type="InterPro" id="IPR013154">
    <property type="entry name" value="ADH-like_N"/>
</dbReference>
<keyword evidence="3" id="KW-0808">Transferase</keyword>
<dbReference type="InterPro" id="IPR006162">
    <property type="entry name" value="Ppantetheine_attach_site"/>
</dbReference>
<keyword evidence="12" id="KW-1185">Reference proteome</keyword>
<dbReference type="SUPFAM" id="SSF52151">
    <property type="entry name" value="FabD/lysophospholipase-like"/>
    <property type="match status" value="1"/>
</dbReference>
<organism evidence="11 12">
    <name type="scientific">Periconia digitata</name>
    <dbReference type="NCBI Taxonomy" id="1303443"/>
    <lineage>
        <taxon>Eukaryota</taxon>
        <taxon>Fungi</taxon>
        <taxon>Dikarya</taxon>
        <taxon>Ascomycota</taxon>
        <taxon>Pezizomycotina</taxon>
        <taxon>Dothideomycetes</taxon>
        <taxon>Pleosporomycetidae</taxon>
        <taxon>Pleosporales</taxon>
        <taxon>Massarineae</taxon>
        <taxon>Periconiaceae</taxon>
        <taxon>Periconia</taxon>
    </lineage>
</organism>
<dbReference type="InterPro" id="IPR014031">
    <property type="entry name" value="Ketoacyl_synth_C"/>
</dbReference>
<feature type="domain" description="Ketosynthase family 3 (KS3)" evidence="9">
    <location>
        <begin position="11"/>
        <end position="438"/>
    </location>
</feature>
<dbReference type="FunFam" id="3.40.50.720:FF:000209">
    <property type="entry name" value="Polyketide synthase Pks12"/>
    <property type="match status" value="1"/>
</dbReference>
<dbReference type="PROSITE" id="PS52019">
    <property type="entry name" value="PKS_MFAS_DH"/>
    <property type="match status" value="1"/>
</dbReference>
<dbReference type="SUPFAM" id="SSF55048">
    <property type="entry name" value="Probable ACP-binding domain of malonyl-CoA ACP transacylase"/>
    <property type="match status" value="1"/>
</dbReference>
<dbReference type="InterPro" id="IPR018201">
    <property type="entry name" value="Ketoacyl_synth_AS"/>
</dbReference>
<dbReference type="CDD" id="cd02440">
    <property type="entry name" value="AdoMet_MTases"/>
    <property type="match status" value="1"/>
</dbReference>
<dbReference type="SMART" id="SM00829">
    <property type="entry name" value="PKS_ER"/>
    <property type="match status" value="1"/>
</dbReference>
<dbReference type="InterPro" id="IPR032821">
    <property type="entry name" value="PKS_assoc"/>
</dbReference>
<dbReference type="SMART" id="SM00826">
    <property type="entry name" value="PKS_DH"/>
    <property type="match status" value="1"/>
</dbReference>
<dbReference type="Gene3D" id="3.40.47.10">
    <property type="match status" value="1"/>
</dbReference>
<dbReference type="InterPro" id="IPR049551">
    <property type="entry name" value="PKS_DH_C"/>
</dbReference>
<evidence type="ECO:0000256" key="3">
    <source>
        <dbReference type="ARBA" id="ARBA00022679"/>
    </source>
</evidence>
<feature type="active site" description="Proton acceptor; for dehydratase activity" evidence="7">
    <location>
        <position position="970"/>
    </location>
</feature>
<dbReference type="SUPFAM" id="SSF53335">
    <property type="entry name" value="S-adenosyl-L-methionine-dependent methyltransferases"/>
    <property type="match status" value="1"/>
</dbReference>
<dbReference type="InterPro" id="IPR042104">
    <property type="entry name" value="PKS_dehydratase_sf"/>
</dbReference>
<dbReference type="SMART" id="SM00827">
    <property type="entry name" value="PKS_AT"/>
    <property type="match status" value="1"/>
</dbReference>